<reference evidence="2" key="1">
    <citation type="journal article" date="2019" name="Int. J. Syst. Evol. Microbiol.">
        <title>The Global Catalogue of Microorganisms (GCM) 10K type strain sequencing project: providing services to taxonomists for standard genome sequencing and annotation.</title>
        <authorList>
            <consortium name="The Broad Institute Genomics Platform"/>
            <consortium name="The Broad Institute Genome Sequencing Center for Infectious Disease"/>
            <person name="Wu L."/>
            <person name="Ma J."/>
        </authorList>
    </citation>
    <scope>NUCLEOTIDE SEQUENCE [LARGE SCALE GENOMIC DNA]</scope>
    <source>
        <strain evidence="2">CGMCC 1.12778</strain>
    </source>
</reference>
<accession>A0ABQ2B096</accession>
<evidence type="ECO:0000313" key="1">
    <source>
        <dbReference type="EMBL" id="GGI00974.1"/>
    </source>
</evidence>
<dbReference type="EMBL" id="BMFW01000030">
    <property type="protein sequence ID" value="GGI00974.1"/>
    <property type="molecule type" value="Genomic_DNA"/>
</dbReference>
<evidence type="ECO:0000313" key="2">
    <source>
        <dbReference type="Proteomes" id="UP000643279"/>
    </source>
</evidence>
<protein>
    <submittedName>
        <fullName evidence="1">Uncharacterized protein</fullName>
    </submittedName>
</protein>
<dbReference type="RefSeq" id="WP_188573217.1">
    <property type="nucleotide sequence ID" value="NZ_BMFW01000030.1"/>
</dbReference>
<gene>
    <name evidence="1" type="ORF">GCM10007170_39360</name>
</gene>
<dbReference type="Proteomes" id="UP000643279">
    <property type="component" value="Unassembled WGS sequence"/>
</dbReference>
<proteinExistence type="predicted"/>
<sequence length="317" mass="35199">MSLTRHLSSKDSPIRQFVYESAPQLALAGTRGRRGQEIASSFGFDQLLSLKTQLPIPEDVKDRQSHATVAGTALDYRLRMDLPDFDFVETVAQRGLDVLASDTAVVHRGKHIHKVLEMALGFAYLTWKDKNSDPLSLDRASIPLAWCESIARIGPHDALSGALGQRVKRAKTAVDLMMNIDDPLLFDIALMRRAVGPLLDEWNRGFEVGVDYVANPRFLGSMAVGGADADWAVGDMLVELKTREEITSPWLRDTLFQLLGYALLDLDDSLGIRRVGILLPRQPHFAVWTLDDLLQKDADEALPRLRAAFAGLLTSER</sequence>
<name>A0ABQ2B096_9MICC</name>
<keyword evidence="2" id="KW-1185">Reference proteome</keyword>
<comment type="caution">
    <text evidence="1">The sequence shown here is derived from an EMBL/GenBank/DDBJ whole genome shotgun (WGS) entry which is preliminary data.</text>
</comment>
<organism evidence="1 2">
    <name type="scientific">Arthrobacter liuii</name>
    <dbReference type="NCBI Taxonomy" id="1476996"/>
    <lineage>
        <taxon>Bacteria</taxon>
        <taxon>Bacillati</taxon>
        <taxon>Actinomycetota</taxon>
        <taxon>Actinomycetes</taxon>
        <taxon>Micrococcales</taxon>
        <taxon>Micrococcaceae</taxon>
        <taxon>Arthrobacter</taxon>
    </lineage>
</organism>